<gene>
    <name evidence="2" type="ORF">H9791_05900</name>
</gene>
<evidence type="ECO:0000313" key="2">
    <source>
        <dbReference type="EMBL" id="MBU3814028.1"/>
    </source>
</evidence>
<evidence type="ECO:0000256" key="1">
    <source>
        <dbReference type="SAM" id="Phobius"/>
    </source>
</evidence>
<evidence type="ECO:0000313" key="3">
    <source>
        <dbReference type="Proteomes" id="UP000824236"/>
    </source>
</evidence>
<proteinExistence type="predicted"/>
<reference evidence="2" key="1">
    <citation type="journal article" date="2021" name="PeerJ">
        <title>Extensive microbial diversity within the chicken gut microbiome revealed by metagenomics and culture.</title>
        <authorList>
            <person name="Gilroy R."/>
            <person name="Ravi A."/>
            <person name="Getino M."/>
            <person name="Pursley I."/>
            <person name="Horton D.L."/>
            <person name="Alikhan N.F."/>
            <person name="Baker D."/>
            <person name="Gharbi K."/>
            <person name="Hall N."/>
            <person name="Watson M."/>
            <person name="Adriaenssens E.M."/>
            <person name="Foster-Nyarko E."/>
            <person name="Jarju S."/>
            <person name="Secka A."/>
            <person name="Antonio M."/>
            <person name="Oren A."/>
            <person name="Chaudhuri R.R."/>
            <person name="La Ragione R."/>
            <person name="Hildebrand F."/>
            <person name="Pallen M.J."/>
        </authorList>
    </citation>
    <scope>NUCLEOTIDE SEQUENCE</scope>
    <source>
        <strain evidence="2">B3-3758</strain>
    </source>
</reference>
<reference evidence="2" key="2">
    <citation type="submission" date="2021-04" db="EMBL/GenBank/DDBJ databases">
        <authorList>
            <person name="Gilroy R."/>
        </authorList>
    </citation>
    <scope>NUCLEOTIDE SEQUENCE</scope>
    <source>
        <strain evidence="2">B3-3758</strain>
    </source>
</reference>
<dbReference type="AlphaFoldDB" id="A0A9E2KFS9"/>
<sequence>MATKRDYSGRQMSRKMSKVLLIVNIICFLFAAVCLAGSLSYKEVVSSVAMLLVMLVACYNVFVCWRNLKEKKQE</sequence>
<feature type="transmembrane region" description="Helical" evidence="1">
    <location>
        <begin position="21"/>
        <end position="41"/>
    </location>
</feature>
<keyword evidence="1" id="KW-1133">Transmembrane helix</keyword>
<protein>
    <submittedName>
        <fullName evidence="2">Uncharacterized protein</fullName>
    </submittedName>
</protein>
<name>A0A9E2KFS9_9BACE</name>
<organism evidence="2 3">
    <name type="scientific">Candidatus Bacteroides intestinipullorum</name>
    <dbReference type="NCBI Taxonomy" id="2838471"/>
    <lineage>
        <taxon>Bacteria</taxon>
        <taxon>Pseudomonadati</taxon>
        <taxon>Bacteroidota</taxon>
        <taxon>Bacteroidia</taxon>
        <taxon>Bacteroidales</taxon>
        <taxon>Bacteroidaceae</taxon>
        <taxon>Bacteroides</taxon>
    </lineage>
</organism>
<accession>A0A9E2KFS9</accession>
<keyword evidence="1" id="KW-0472">Membrane</keyword>
<comment type="caution">
    <text evidence="2">The sequence shown here is derived from an EMBL/GenBank/DDBJ whole genome shotgun (WGS) entry which is preliminary data.</text>
</comment>
<dbReference type="Proteomes" id="UP000824236">
    <property type="component" value="Unassembled WGS sequence"/>
</dbReference>
<feature type="transmembrane region" description="Helical" evidence="1">
    <location>
        <begin position="47"/>
        <end position="65"/>
    </location>
</feature>
<dbReference type="EMBL" id="JAHLFO010000078">
    <property type="protein sequence ID" value="MBU3814028.1"/>
    <property type="molecule type" value="Genomic_DNA"/>
</dbReference>
<keyword evidence="1" id="KW-0812">Transmembrane</keyword>